<keyword evidence="1" id="KW-0808">Transferase</keyword>
<feature type="domain" description="Phosphoribosyl-dephospho-CoA transferase MdcG N-terminal" evidence="5">
    <location>
        <begin position="5"/>
        <end position="132"/>
    </location>
</feature>
<comment type="caution">
    <text evidence="6">The sequence shown here is derived from an EMBL/GenBank/DDBJ whole genome shotgun (WGS) entry which is preliminary data.</text>
</comment>
<evidence type="ECO:0000256" key="3">
    <source>
        <dbReference type="SAM" id="MobiDB-lite"/>
    </source>
</evidence>
<dbReference type="EMBL" id="JABBFW010000010">
    <property type="protein sequence ID" value="NML16484.1"/>
    <property type="molecule type" value="Genomic_DNA"/>
</dbReference>
<dbReference type="NCBIfam" id="TIGR03135">
    <property type="entry name" value="malonate_mdcG"/>
    <property type="match status" value="1"/>
</dbReference>
<protein>
    <submittedName>
        <fullName evidence="6">Malonate decarboxylase holo-[acyl-carrier-protein] synthase</fullName>
    </submittedName>
</protein>
<evidence type="ECO:0000256" key="2">
    <source>
        <dbReference type="ARBA" id="ARBA00022695"/>
    </source>
</evidence>
<evidence type="ECO:0000259" key="5">
    <source>
        <dbReference type="Pfam" id="PF20866"/>
    </source>
</evidence>
<dbReference type="GO" id="GO:0016779">
    <property type="term" value="F:nucleotidyltransferase activity"/>
    <property type="evidence" value="ECO:0007669"/>
    <property type="project" value="UniProtKB-KW"/>
</dbReference>
<feature type="region of interest" description="Disordered" evidence="3">
    <location>
        <begin position="32"/>
        <end position="54"/>
    </location>
</feature>
<dbReference type="Pfam" id="PF10620">
    <property type="entry name" value="MdcG"/>
    <property type="match status" value="1"/>
</dbReference>
<reference evidence="6 7" key="1">
    <citation type="submission" date="2020-04" db="EMBL/GenBank/DDBJ databases">
        <title>Azohydromonas sp. isolated from soil.</title>
        <authorList>
            <person name="Dahal R.H."/>
        </authorList>
    </citation>
    <scope>NUCLEOTIDE SEQUENCE [LARGE SCALE GENOMIC DNA]</scope>
    <source>
        <strain evidence="6 7">G-1-1-14</strain>
    </source>
</reference>
<dbReference type="AlphaFoldDB" id="A0A848FAB9"/>
<dbReference type="InterPro" id="IPR049180">
    <property type="entry name" value="MdcG_C"/>
</dbReference>
<name>A0A848FAB9_9BURK</name>
<dbReference type="InterPro" id="IPR048903">
    <property type="entry name" value="MdcG_N"/>
</dbReference>
<organism evidence="6 7">
    <name type="scientific">Azohydromonas caseinilytica</name>
    <dbReference type="NCBI Taxonomy" id="2728836"/>
    <lineage>
        <taxon>Bacteria</taxon>
        <taxon>Pseudomonadati</taxon>
        <taxon>Pseudomonadota</taxon>
        <taxon>Betaproteobacteria</taxon>
        <taxon>Burkholderiales</taxon>
        <taxon>Sphaerotilaceae</taxon>
        <taxon>Azohydromonas</taxon>
    </lineage>
</organism>
<keyword evidence="7" id="KW-1185">Reference proteome</keyword>
<evidence type="ECO:0000313" key="6">
    <source>
        <dbReference type="EMBL" id="NML16484.1"/>
    </source>
</evidence>
<dbReference type="Pfam" id="PF20866">
    <property type="entry name" value="MdcG_N"/>
    <property type="match status" value="1"/>
</dbReference>
<dbReference type="InterPro" id="IPR017557">
    <property type="entry name" value="Holo-ACP_synthase"/>
</dbReference>
<dbReference type="Proteomes" id="UP000574067">
    <property type="component" value="Unassembled WGS sequence"/>
</dbReference>
<keyword evidence="2" id="KW-0548">Nucleotidyltransferase</keyword>
<dbReference type="RefSeq" id="WP_169161387.1">
    <property type="nucleotide sequence ID" value="NZ_JABBFW010000010.1"/>
</dbReference>
<evidence type="ECO:0000259" key="4">
    <source>
        <dbReference type="Pfam" id="PF10620"/>
    </source>
</evidence>
<accession>A0A848FAB9</accession>
<feature type="compositionally biased region" description="Low complexity" evidence="3">
    <location>
        <begin position="35"/>
        <end position="45"/>
    </location>
</feature>
<evidence type="ECO:0000313" key="7">
    <source>
        <dbReference type="Proteomes" id="UP000574067"/>
    </source>
</evidence>
<feature type="domain" description="Phosphoribosyl-dephospho-CoA transferase MdcG C-terminal" evidence="4">
    <location>
        <begin position="137"/>
        <end position="256"/>
    </location>
</feature>
<sequence>MPPLRRHQLAYLSASGWREVLEAEGIDFQGASREAPSLSASPRPGSGRGAGVRAAERERGAWRLGVQEPQDEQAVSCFLHWAEHKLPLVVTRQPLPADGADPLITLGLSAPPAWGRRLLSLQVPPQAIGWFGEFPELAETLAQLPRSARPVLQVLADGLAAQGLRAHAYGSSGWQRITGQRYLHARSDLDLWLPVDGADVADAAVALLQRHVPAHLRIDGELVFPDGAAVAWREWDAWRAGRSRAVLVKRLHGVSMEQALPGVSAPLPWACAA</sequence>
<evidence type="ECO:0000256" key="1">
    <source>
        <dbReference type="ARBA" id="ARBA00022679"/>
    </source>
</evidence>
<proteinExistence type="predicted"/>
<gene>
    <name evidence="6" type="primary">mdcG</name>
    <name evidence="6" type="ORF">HHL10_15985</name>
</gene>